<evidence type="ECO:0000313" key="10">
    <source>
        <dbReference type="Proteomes" id="UP001172082"/>
    </source>
</evidence>
<dbReference type="RefSeq" id="WP_346752320.1">
    <property type="nucleotide sequence ID" value="NZ_JAUJEA010000004.1"/>
</dbReference>
<evidence type="ECO:0000256" key="2">
    <source>
        <dbReference type="ARBA" id="ARBA00008779"/>
    </source>
</evidence>
<proteinExistence type="inferred from homology"/>
<evidence type="ECO:0000256" key="7">
    <source>
        <dbReference type="SAM" id="MobiDB-lite"/>
    </source>
</evidence>
<keyword evidence="5" id="KW-0378">Hydrolase</keyword>
<dbReference type="CDD" id="cd16144">
    <property type="entry name" value="ARS_like"/>
    <property type="match status" value="1"/>
</dbReference>
<reference evidence="9" key="1">
    <citation type="submission" date="2023-06" db="EMBL/GenBank/DDBJ databases">
        <title>Genomic of Parafulvivirga corallium.</title>
        <authorList>
            <person name="Wang G."/>
        </authorList>
    </citation>
    <scope>NUCLEOTIDE SEQUENCE</scope>
    <source>
        <strain evidence="9">BMA10</strain>
    </source>
</reference>
<dbReference type="Pfam" id="PF00884">
    <property type="entry name" value="Sulfatase"/>
    <property type="match status" value="1"/>
</dbReference>
<keyword evidence="6" id="KW-0106">Calcium</keyword>
<name>A0ABT8KNL8_9BACT</name>
<dbReference type="InterPro" id="IPR000917">
    <property type="entry name" value="Sulfatase_N"/>
</dbReference>
<dbReference type="InterPro" id="IPR050738">
    <property type="entry name" value="Sulfatase"/>
</dbReference>
<evidence type="ECO:0000256" key="4">
    <source>
        <dbReference type="ARBA" id="ARBA00022729"/>
    </source>
</evidence>
<dbReference type="PANTHER" id="PTHR42693:SF42">
    <property type="entry name" value="ARYLSULFATASE G"/>
    <property type="match status" value="1"/>
</dbReference>
<feature type="region of interest" description="Disordered" evidence="7">
    <location>
        <begin position="321"/>
        <end position="343"/>
    </location>
</feature>
<evidence type="ECO:0000256" key="6">
    <source>
        <dbReference type="ARBA" id="ARBA00022837"/>
    </source>
</evidence>
<evidence type="ECO:0000256" key="3">
    <source>
        <dbReference type="ARBA" id="ARBA00022723"/>
    </source>
</evidence>
<dbReference type="InterPro" id="IPR017850">
    <property type="entry name" value="Alkaline_phosphatase_core_sf"/>
</dbReference>
<evidence type="ECO:0000256" key="1">
    <source>
        <dbReference type="ARBA" id="ARBA00001913"/>
    </source>
</evidence>
<accession>A0ABT8KNL8</accession>
<keyword evidence="4" id="KW-0732">Signal</keyword>
<gene>
    <name evidence="9" type="ORF">QQ008_12995</name>
</gene>
<dbReference type="PROSITE" id="PS00523">
    <property type="entry name" value="SULFATASE_1"/>
    <property type="match status" value="1"/>
</dbReference>
<dbReference type="InterPro" id="IPR024607">
    <property type="entry name" value="Sulfatase_CS"/>
</dbReference>
<comment type="cofactor">
    <cofactor evidence="1">
        <name>Ca(2+)</name>
        <dbReference type="ChEBI" id="CHEBI:29108"/>
    </cofactor>
</comment>
<dbReference type="Gene3D" id="3.40.720.10">
    <property type="entry name" value="Alkaline Phosphatase, subunit A"/>
    <property type="match status" value="1"/>
</dbReference>
<keyword evidence="10" id="KW-1185">Reference proteome</keyword>
<comment type="similarity">
    <text evidence="2">Belongs to the sulfatase family.</text>
</comment>
<keyword evidence="3" id="KW-0479">Metal-binding</keyword>
<comment type="caution">
    <text evidence="9">The sequence shown here is derived from an EMBL/GenBank/DDBJ whole genome shotgun (WGS) entry which is preliminary data.</text>
</comment>
<dbReference type="EMBL" id="JAUJEA010000004">
    <property type="protein sequence ID" value="MDN5202295.1"/>
    <property type="molecule type" value="Genomic_DNA"/>
</dbReference>
<organism evidence="9 10">
    <name type="scientific">Splendidivirga corallicola</name>
    <dbReference type="NCBI Taxonomy" id="3051826"/>
    <lineage>
        <taxon>Bacteria</taxon>
        <taxon>Pseudomonadati</taxon>
        <taxon>Bacteroidota</taxon>
        <taxon>Cytophagia</taxon>
        <taxon>Cytophagales</taxon>
        <taxon>Splendidivirgaceae</taxon>
        <taxon>Splendidivirga</taxon>
    </lineage>
</organism>
<evidence type="ECO:0000256" key="5">
    <source>
        <dbReference type="ARBA" id="ARBA00022801"/>
    </source>
</evidence>
<evidence type="ECO:0000313" key="9">
    <source>
        <dbReference type="EMBL" id="MDN5202295.1"/>
    </source>
</evidence>
<sequence length="515" mass="57105">MQRINILLILLIALMTFSCGEKEEQKPNIIVFLVDDMGWQDTSVPFWTSRTPFNDRYKTPGMERLASQGMKFTQAYATPVCSPTRVSLITGMNAARHRVTNWTLRFNASNDRRHDSLDFPAWNVNGLSPESNIERTVYATPLPQLLKEAGYFTIHSGKAHFGAISTPGENPSTLGFDINIAGHAAGAPQSYYGTKNFGNLPGNENSPWPVPGLEKYHGQDIFLTEALTLEANLAIDSALNTDKPFFLYMAHYAVHTPIQQDDRFFEKYLQQGLDTIEARYASMVEGMDKSLGDIMDHIEKRGVSDNTIILFMSDNGGLSAGARGGERHTHNKPLSSGKGSAHEGGIREPMLVKWPGTVTPGSINDQYLIIEDFFPTILEMAEIQNYNTVQTVDGQSFVPFLKDATATAGERPLIWHFPNQWGLTGPGIGTLSAIRKGDWKLIYYHATGSFELFNITDDIGETTNLVDQEPEKVRELAKVLSDHLRDVEAQMPTYKSSGEVVPWPDEVIAGAISAL</sequence>
<dbReference type="Gene3D" id="3.30.1120.10">
    <property type="match status" value="1"/>
</dbReference>
<protein>
    <submittedName>
        <fullName evidence="9">Sulfatase</fullName>
    </submittedName>
</protein>
<dbReference type="PANTHER" id="PTHR42693">
    <property type="entry name" value="ARYLSULFATASE FAMILY MEMBER"/>
    <property type="match status" value="1"/>
</dbReference>
<feature type="domain" description="Sulfatase N-terminal" evidence="8">
    <location>
        <begin position="27"/>
        <end position="382"/>
    </location>
</feature>
<dbReference type="SUPFAM" id="SSF53649">
    <property type="entry name" value="Alkaline phosphatase-like"/>
    <property type="match status" value="1"/>
</dbReference>
<dbReference type="PROSITE" id="PS51257">
    <property type="entry name" value="PROKAR_LIPOPROTEIN"/>
    <property type="match status" value="1"/>
</dbReference>
<evidence type="ECO:0000259" key="8">
    <source>
        <dbReference type="Pfam" id="PF00884"/>
    </source>
</evidence>
<dbReference type="Proteomes" id="UP001172082">
    <property type="component" value="Unassembled WGS sequence"/>
</dbReference>